<organism evidence="1 2">
    <name type="scientific">Aphis craccivora</name>
    <name type="common">Cowpea aphid</name>
    <dbReference type="NCBI Taxonomy" id="307492"/>
    <lineage>
        <taxon>Eukaryota</taxon>
        <taxon>Metazoa</taxon>
        <taxon>Ecdysozoa</taxon>
        <taxon>Arthropoda</taxon>
        <taxon>Hexapoda</taxon>
        <taxon>Insecta</taxon>
        <taxon>Pterygota</taxon>
        <taxon>Neoptera</taxon>
        <taxon>Paraneoptera</taxon>
        <taxon>Hemiptera</taxon>
        <taxon>Sternorrhyncha</taxon>
        <taxon>Aphidomorpha</taxon>
        <taxon>Aphidoidea</taxon>
        <taxon>Aphididae</taxon>
        <taxon>Aphidini</taxon>
        <taxon>Aphis</taxon>
        <taxon>Aphis</taxon>
    </lineage>
</organism>
<dbReference type="AlphaFoldDB" id="A0A6G0WH65"/>
<protein>
    <submittedName>
        <fullName evidence="1">THAP-type domain-containing protein</fullName>
    </submittedName>
</protein>
<reference evidence="1 2" key="1">
    <citation type="submission" date="2019-08" db="EMBL/GenBank/DDBJ databases">
        <title>Whole genome of Aphis craccivora.</title>
        <authorList>
            <person name="Voronova N.V."/>
            <person name="Shulinski R.S."/>
            <person name="Bandarenka Y.V."/>
            <person name="Zhorov D.G."/>
            <person name="Warner D."/>
        </authorList>
    </citation>
    <scope>NUCLEOTIDE SEQUENCE [LARGE SCALE GENOMIC DNA]</scope>
    <source>
        <strain evidence="1">180601</strain>
        <tissue evidence="1">Whole Body</tissue>
    </source>
</reference>
<keyword evidence="2" id="KW-1185">Reference proteome</keyword>
<accession>A0A6G0WH65</accession>
<name>A0A6G0WH65_APHCR</name>
<comment type="caution">
    <text evidence="1">The sequence shown here is derived from an EMBL/GenBank/DDBJ whole genome shotgun (WGS) entry which is preliminary data.</text>
</comment>
<dbReference type="OrthoDB" id="8948150at2759"/>
<proteinExistence type="predicted"/>
<evidence type="ECO:0000313" key="1">
    <source>
        <dbReference type="EMBL" id="KAF0726487.1"/>
    </source>
</evidence>
<gene>
    <name evidence="1" type="ORF">FWK35_00029892</name>
</gene>
<evidence type="ECO:0000313" key="2">
    <source>
        <dbReference type="Proteomes" id="UP000478052"/>
    </source>
</evidence>
<dbReference type="Proteomes" id="UP000478052">
    <property type="component" value="Unassembled WGS sequence"/>
</dbReference>
<dbReference type="EMBL" id="VUJU01008737">
    <property type="protein sequence ID" value="KAF0726487.1"/>
    <property type="molecule type" value="Genomic_DNA"/>
</dbReference>
<sequence>MFSSLMTPDCNFYQYIFELDIIFTNQFPTLAPPPKVGQKFKILMLNVYFEHPCEQFPHDYLLNLYIRFRIYITLTRTNRNLQIRRMKNRKLQILCNL</sequence>